<dbReference type="GO" id="GO:0031411">
    <property type="term" value="C:gas vesicle"/>
    <property type="evidence" value="ECO:0007669"/>
    <property type="project" value="UniProtKB-SubCell"/>
</dbReference>
<dbReference type="STRING" id="1428628.WN71_008080"/>
<dbReference type="PANTHER" id="PTHR36852">
    <property type="entry name" value="PROTEIN GVPL 2"/>
    <property type="match status" value="1"/>
</dbReference>
<dbReference type="PANTHER" id="PTHR36852:SF1">
    <property type="entry name" value="PROTEIN GVPL 2"/>
    <property type="match status" value="1"/>
</dbReference>
<keyword evidence="1" id="KW-0304">Gas vesicle</keyword>
<comment type="similarity">
    <text evidence="3">Belongs to the gas vesicle GvpF/GvpL family.</text>
</comment>
<dbReference type="RefSeq" id="WP_046584307.1">
    <property type="nucleotide sequence ID" value="NZ_LAVA02000016.1"/>
</dbReference>
<feature type="coiled-coil region" evidence="4">
    <location>
        <begin position="81"/>
        <end position="108"/>
    </location>
</feature>
<reference evidence="5" key="1">
    <citation type="submission" date="2016-10" db="EMBL/GenBank/DDBJ databases">
        <title>Genome sequence of Streptomyces mangrovisoli MUSC 149.</title>
        <authorList>
            <person name="Lee L.-H."/>
            <person name="Ser H.-L."/>
        </authorList>
    </citation>
    <scope>NUCLEOTIDE SEQUENCE [LARGE SCALE GENOMIC DNA]</scope>
    <source>
        <strain evidence="5">MUSC 149</strain>
    </source>
</reference>
<dbReference type="Proteomes" id="UP000034196">
    <property type="component" value="Unassembled WGS sequence"/>
</dbReference>
<evidence type="ECO:0000256" key="1">
    <source>
        <dbReference type="ARBA" id="ARBA00022987"/>
    </source>
</evidence>
<dbReference type="EMBL" id="LAVA02000016">
    <property type="protein sequence ID" value="OIJ68370.1"/>
    <property type="molecule type" value="Genomic_DNA"/>
</dbReference>
<dbReference type="InterPro" id="IPR009430">
    <property type="entry name" value="GvpL/GvpF"/>
</dbReference>
<organism evidence="5 6">
    <name type="scientific">Streptomyces mangrovisoli</name>
    <dbReference type="NCBI Taxonomy" id="1428628"/>
    <lineage>
        <taxon>Bacteria</taxon>
        <taxon>Bacillati</taxon>
        <taxon>Actinomycetota</taxon>
        <taxon>Actinomycetes</taxon>
        <taxon>Kitasatosporales</taxon>
        <taxon>Streptomycetaceae</taxon>
        <taxon>Streptomyces</taxon>
    </lineage>
</organism>
<protein>
    <submittedName>
        <fullName evidence="5">Gas vesicle protein</fullName>
    </submittedName>
</protein>
<keyword evidence="4" id="KW-0175">Coiled coil</keyword>
<accession>A0A1J4P2E2</accession>
<keyword evidence="6" id="KW-1185">Reference proteome</keyword>
<proteinExistence type="inferred from homology"/>
<dbReference type="OrthoDB" id="4864106at2"/>
<name>A0A1J4P2E2_9ACTN</name>
<evidence type="ECO:0000256" key="3">
    <source>
        <dbReference type="ARBA" id="ARBA00035643"/>
    </source>
</evidence>
<comment type="caution">
    <text evidence="5">The sequence shown here is derived from an EMBL/GenBank/DDBJ whole genome shotgun (WGS) entry which is preliminary data.</text>
</comment>
<evidence type="ECO:0000256" key="2">
    <source>
        <dbReference type="ARBA" id="ARBA00035108"/>
    </source>
</evidence>
<evidence type="ECO:0000256" key="4">
    <source>
        <dbReference type="SAM" id="Coils"/>
    </source>
</evidence>
<comment type="subcellular location">
    <subcellularLocation>
        <location evidence="2">Gas vesicle</location>
    </subcellularLocation>
</comment>
<evidence type="ECO:0000313" key="5">
    <source>
        <dbReference type="EMBL" id="OIJ68370.1"/>
    </source>
</evidence>
<dbReference type="Pfam" id="PF06386">
    <property type="entry name" value="GvpL_GvpF"/>
    <property type="match status" value="1"/>
</dbReference>
<gene>
    <name evidence="5" type="ORF">WN71_008080</name>
</gene>
<sequence length="237" mass="26031">MAVYIYSITAKQHPLRLDDLKGVGEHPAELRTVAAESLCAVVSDAPEDLRPKRRDILAHQEVQERLMADGTVLPMRFGLLAENDESVLAALEQNAADYTDRLQSLEGCSEYHLKASQDEDALLRQILRESDAARELNDEIRGGTAGPDASLQLGELVTQEVQARQEALAAGVVEALRPFARTLDSSQPTGADFLNVSFLVTEDREEAFLTAELSVAHQLGDDFDFRLNGPLPPYSFV</sequence>
<dbReference type="AlphaFoldDB" id="A0A1J4P2E2"/>
<evidence type="ECO:0000313" key="6">
    <source>
        <dbReference type="Proteomes" id="UP000034196"/>
    </source>
</evidence>
<dbReference type="GO" id="GO:0031412">
    <property type="term" value="P:gas vesicle organization"/>
    <property type="evidence" value="ECO:0007669"/>
    <property type="project" value="InterPro"/>
</dbReference>